<sequence>MNHQTNNLFFQNIFRKVALLLIPTLLFTFCEEKENTEQTNLLLLAAVSNQTTAPSTVCQTNADGTVETTMPVIKKGTFALCRPASGAVRHYRIEGLKIIGGHTAVSIYVGLPENYATEVSRNSTLSPGQFGMNFYSGSGVGGFVPGYAYANYGAAETSIKNLTSNGNSTAPTAPAVAGTSLINFIDQEVDLCFDLTVASPPRFTVWVTGKNTANCKTRTNLTTGNALLNETTWTAGDPALATGFSFIGLSASSGISFTKVVTSTQLAVP</sequence>
<dbReference type="Proteomes" id="UP000297891">
    <property type="component" value="Unassembled WGS sequence"/>
</dbReference>
<gene>
    <name evidence="1" type="ORF">EHQ30_13300</name>
</gene>
<dbReference type="EMBL" id="RQFP01000013">
    <property type="protein sequence ID" value="TGK92426.1"/>
    <property type="molecule type" value="Genomic_DNA"/>
</dbReference>
<dbReference type="AlphaFoldDB" id="A0A2M9XX36"/>
<dbReference type="OrthoDB" id="329119at2"/>
<name>A0A2M9XX36_9LEPT</name>
<accession>A0A2M9XX36</accession>
<keyword evidence="2" id="KW-1185">Reference proteome</keyword>
<evidence type="ECO:0000313" key="1">
    <source>
        <dbReference type="EMBL" id="TGK92426.1"/>
    </source>
</evidence>
<proteinExistence type="predicted"/>
<comment type="caution">
    <text evidence="1">The sequence shown here is derived from an EMBL/GenBank/DDBJ whole genome shotgun (WGS) entry which is preliminary data.</text>
</comment>
<dbReference type="RefSeq" id="WP_100792293.1">
    <property type="nucleotide sequence ID" value="NZ_NPDQ01000012.1"/>
</dbReference>
<reference evidence="1" key="1">
    <citation type="journal article" date="2019" name="PLoS Negl. Trop. Dis.">
        <title>Revisiting the worldwide diversity of Leptospira species in the environment.</title>
        <authorList>
            <person name="Vincent A.T."/>
            <person name="Schiettekatte O."/>
            <person name="Bourhy P."/>
            <person name="Veyrier F.J."/>
            <person name="Picardeau M."/>
        </authorList>
    </citation>
    <scope>NUCLEOTIDE SEQUENCE [LARGE SCALE GENOMIC DNA]</scope>
    <source>
        <strain evidence="1">201800277</strain>
    </source>
</reference>
<protein>
    <submittedName>
        <fullName evidence="1">Uncharacterized protein</fullName>
    </submittedName>
</protein>
<organism evidence="1 2">
    <name type="scientific">Leptospira brenneri</name>
    <dbReference type="NCBI Taxonomy" id="2023182"/>
    <lineage>
        <taxon>Bacteria</taxon>
        <taxon>Pseudomonadati</taxon>
        <taxon>Spirochaetota</taxon>
        <taxon>Spirochaetia</taxon>
        <taxon>Leptospirales</taxon>
        <taxon>Leptospiraceae</taxon>
        <taxon>Leptospira</taxon>
    </lineage>
</organism>
<evidence type="ECO:0000313" key="2">
    <source>
        <dbReference type="Proteomes" id="UP000297891"/>
    </source>
</evidence>